<sequence length="265" mass="29141">MTRTGCFGRGDILFSEGDAVEGVLHVRSGSVEILRRRDGVEIVLGAIHSGQVLGEMSVVEKRARRSATARAVTDGEVEFIGSAEFLDRISRSPENARTLIERLCHRLHDLEDRFVEDEQRQQPPSARNSLGESLVVQNVMLAADSRGLRRQLPDPLRVDAVPFLVGRAALPGEQAPPRALNLELEDEVPLRLSRNHFAIIHHDGRYHVRDLRSTLGTLVNGRPIGEHFGSDLAPLVAGENEVVAGGKGSPFVFFITIVDEGNARR</sequence>
<dbReference type="SMART" id="SM00240">
    <property type="entry name" value="FHA"/>
    <property type="match status" value="1"/>
</dbReference>
<keyword evidence="4" id="KW-1185">Reference proteome</keyword>
<dbReference type="CDD" id="cd00038">
    <property type="entry name" value="CAP_ED"/>
    <property type="match status" value="1"/>
</dbReference>
<organism evidence="3 4">
    <name type="scientific">Novosphingobium mangrovi</name>
    <name type="common">ex Huang et al. 2023</name>
    <dbReference type="NCBI Taxonomy" id="2976432"/>
    <lineage>
        <taxon>Bacteria</taxon>
        <taxon>Pseudomonadati</taxon>
        <taxon>Pseudomonadota</taxon>
        <taxon>Alphaproteobacteria</taxon>
        <taxon>Sphingomonadales</taxon>
        <taxon>Sphingomonadaceae</taxon>
        <taxon>Novosphingobium</taxon>
    </lineage>
</organism>
<dbReference type="PROSITE" id="PS50006">
    <property type="entry name" value="FHA_DOMAIN"/>
    <property type="match status" value="1"/>
</dbReference>
<dbReference type="InterPro" id="IPR050397">
    <property type="entry name" value="Env_Response_Regulators"/>
</dbReference>
<dbReference type="PANTHER" id="PTHR24567:SF68">
    <property type="entry name" value="DNA-BINDING TRANSCRIPTIONAL DUAL REGULATOR CRP"/>
    <property type="match status" value="1"/>
</dbReference>
<accession>A0ABT2I7Z1</accession>
<dbReference type="CDD" id="cd00060">
    <property type="entry name" value="FHA"/>
    <property type="match status" value="1"/>
</dbReference>
<dbReference type="Gene3D" id="2.60.120.10">
    <property type="entry name" value="Jelly Rolls"/>
    <property type="match status" value="1"/>
</dbReference>
<dbReference type="Pfam" id="PF00027">
    <property type="entry name" value="cNMP_binding"/>
    <property type="match status" value="1"/>
</dbReference>
<dbReference type="InterPro" id="IPR018488">
    <property type="entry name" value="cNMP-bd_CS"/>
</dbReference>
<dbReference type="SUPFAM" id="SSF49879">
    <property type="entry name" value="SMAD/FHA domain"/>
    <property type="match status" value="1"/>
</dbReference>
<evidence type="ECO:0000259" key="1">
    <source>
        <dbReference type="PROSITE" id="PS50006"/>
    </source>
</evidence>
<evidence type="ECO:0000313" key="3">
    <source>
        <dbReference type="EMBL" id="MCT2400927.1"/>
    </source>
</evidence>
<dbReference type="InterPro" id="IPR008984">
    <property type="entry name" value="SMAD_FHA_dom_sf"/>
</dbReference>
<feature type="domain" description="Cyclic nucleotide-binding" evidence="2">
    <location>
        <begin position="7"/>
        <end position="106"/>
    </location>
</feature>
<feature type="domain" description="FHA" evidence="1">
    <location>
        <begin position="163"/>
        <end position="224"/>
    </location>
</feature>
<dbReference type="SUPFAM" id="SSF51206">
    <property type="entry name" value="cAMP-binding domain-like"/>
    <property type="match status" value="1"/>
</dbReference>
<dbReference type="InterPro" id="IPR000253">
    <property type="entry name" value="FHA_dom"/>
</dbReference>
<dbReference type="InterPro" id="IPR018490">
    <property type="entry name" value="cNMP-bd_dom_sf"/>
</dbReference>
<name>A0ABT2I7Z1_9SPHN</name>
<comment type="caution">
    <text evidence="3">The sequence shown here is derived from an EMBL/GenBank/DDBJ whole genome shotgun (WGS) entry which is preliminary data.</text>
</comment>
<reference evidence="3" key="1">
    <citation type="submission" date="2022-09" db="EMBL/GenBank/DDBJ databases">
        <title>Novosphingobium sp. Nov., a polycyclic aromatic hydrocarbon-degrading bacterium isolated form mangrove sediments in HongKong.</title>
        <authorList>
            <person name="Hu Z."/>
        </authorList>
    </citation>
    <scope>NUCLEOTIDE SEQUENCE</scope>
    <source>
        <strain evidence="3">HK4-1</strain>
    </source>
</reference>
<gene>
    <name evidence="3" type="ORF">NZK81_15340</name>
</gene>
<dbReference type="InterPro" id="IPR014710">
    <property type="entry name" value="RmlC-like_jellyroll"/>
</dbReference>
<dbReference type="Gene3D" id="2.60.200.20">
    <property type="match status" value="1"/>
</dbReference>
<evidence type="ECO:0000259" key="2">
    <source>
        <dbReference type="PROSITE" id="PS50042"/>
    </source>
</evidence>
<evidence type="ECO:0000313" key="4">
    <source>
        <dbReference type="Proteomes" id="UP001165583"/>
    </source>
</evidence>
<dbReference type="PROSITE" id="PS50042">
    <property type="entry name" value="CNMP_BINDING_3"/>
    <property type="match status" value="1"/>
</dbReference>
<dbReference type="PROSITE" id="PS00889">
    <property type="entry name" value="CNMP_BINDING_2"/>
    <property type="match status" value="1"/>
</dbReference>
<dbReference type="Proteomes" id="UP001165583">
    <property type="component" value="Unassembled WGS sequence"/>
</dbReference>
<dbReference type="EMBL" id="JANZXA010000010">
    <property type="protein sequence ID" value="MCT2400927.1"/>
    <property type="molecule type" value="Genomic_DNA"/>
</dbReference>
<dbReference type="RefSeq" id="WP_260046953.1">
    <property type="nucleotide sequence ID" value="NZ_JANZXA010000010.1"/>
</dbReference>
<dbReference type="InterPro" id="IPR000595">
    <property type="entry name" value="cNMP-bd_dom"/>
</dbReference>
<dbReference type="PANTHER" id="PTHR24567">
    <property type="entry name" value="CRP FAMILY TRANSCRIPTIONAL REGULATORY PROTEIN"/>
    <property type="match status" value="1"/>
</dbReference>
<protein>
    <submittedName>
        <fullName evidence="3">Cyclic nucleotide-binding domain-containing protein</fullName>
    </submittedName>
</protein>
<dbReference type="Pfam" id="PF00498">
    <property type="entry name" value="FHA"/>
    <property type="match status" value="1"/>
</dbReference>
<proteinExistence type="predicted"/>